<keyword evidence="3" id="KW-1185">Reference proteome</keyword>
<gene>
    <name evidence="2" type="ORF">LWI28_005244</name>
</gene>
<protein>
    <submittedName>
        <fullName evidence="2">Uncharacterized protein</fullName>
    </submittedName>
</protein>
<feature type="region of interest" description="Disordered" evidence="1">
    <location>
        <begin position="45"/>
        <end position="78"/>
    </location>
</feature>
<comment type="caution">
    <text evidence="2">The sequence shown here is derived from an EMBL/GenBank/DDBJ whole genome shotgun (WGS) entry which is preliminary data.</text>
</comment>
<dbReference type="Proteomes" id="UP001064489">
    <property type="component" value="Chromosome 3"/>
</dbReference>
<reference evidence="2" key="2">
    <citation type="submission" date="2023-02" db="EMBL/GenBank/DDBJ databases">
        <authorList>
            <person name="Swenson N.G."/>
            <person name="Wegrzyn J.L."/>
            <person name="Mcevoy S.L."/>
        </authorList>
    </citation>
    <scope>NUCLEOTIDE SEQUENCE</scope>
    <source>
        <strain evidence="2">91603</strain>
        <tissue evidence="2">Leaf</tissue>
    </source>
</reference>
<evidence type="ECO:0000313" key="3">
    <source>
        <dbReference type="Proteomes" id="UP001064489"/>
    </source>
</evidence>
<organism evidence="2 3">
    <name type="scientific">Acer negundo</name>
    <name type="common">Box elder</name>
    <dbReference type="NCBI Taxonomy" id="4023"/>
    <lineage>
        <taxon>Eukaryota</taxon>
        <taxon>Viridiplantae</taxon>
        <taxon>Streptophyta</taxon>
        <taxon>Embryophyta</taxon>
        <taxon>Tracheophyta</taxon>
        <taxon>Spermatophyta</taxon>
        <taxon>Magnoliopsida</taxon>
        <taxon>eudicotyledons</taxon>
        <taxon>Gunneridae</taxon>
        <taxon>Pentapetalae</taxon>
        <taxon>rosids</taxon>
        <taxon>malvids</taxon>
        <taxon>Sapindales</taxon>
        <taxon>Sapindaceae</taxon>
        <taxon>Hippocastanoideae</taxon>
        <taxon>Acereae</taxon>
        <taxon>Acer</taxon>
    </lineage>
</organism>
<dbReference type="AlphaFoldDB" id="A0AAD5J2Y7"/>
<evidence type="ECO:0000313" key="2">
    <source>
        <dbReference type="EMBL" id="KAI9185200.1"/>
    </source>
</evidence>
<name>A0AAD5J2Y7_ACENE</name>
<evidence type="ECO:0000256" key="1">
    <source>
        <dbReference type="SAM" id="MobiDB-lite"/>
    </source>
</evidence>
<proteinExistence type="predicted"/>
<accession>A0AAD5J2Y7</accession>
<sequence length="268" mass="30630">MSVEEYSPQLVEDDSPLLDDSNPHDEYSPLLVEDYSPQSVEIYSPLSDEMSTEEITIEEYTPGTLEDDESQQSPRSEMDEATIEWFRNYEKQLAEFIKKLEDNEFPKRGEVDRDIRFYELDNLIEDSILNAPLKVNADLSRTSVPNGSKTPLQVNIDLPGPSVPSGRNEVVETTLLDLPSRRSNRGNVPRRHFEIEGEAFMNLNQQPAENQRTKTLVDVPDIQTEFVDSNEDGARIMTQESTGQQINMDNIEQILANVRTLKQHMQPI</sequence>
<dbReference type="EMBL" id="JAJSOW010000100">
    <property type="protein sequence ID" value="KAI9185200.1"/>
    <property type="molecule type" value="Genomic_DNA"/>
</dbReference>
<feature type="region of interest" description="Disordered" evidence="1">
    <location>
        <begin position="1"/>
        <end position="29"/>
    </location>
</feature>
<reference evidence="2" key="1">
    <citation type="journal article" date="2022" name="Plant J.">
        <title>Strategies of tolerance reflected in two North American maple genomes.</title>
        <authorList>
            <person name="McEvoy S.L."/>
            <person name="Sezen U.U."/>
            <person name="Trouern-Trend A."/>
            <person name="McMahon S.M."/>
            <person name="Schaberg P.G."/>
            <person name="Yang J."/>
            <person name="Wegrzyn J.L."/>
            <person name="Swenson N.G."/>
        </authorList>
    </citation>
    <scope>NUCLEOTIDE SEQUENCE</scope>
    <source>
        <strain evidence="2">91603</strain>
    </source>
</reference>